<reference evidence="10 11" key="1">
    <citation type="journal article" date="2012" name="Eukaryot. Cell">
        <title>Draft genome sequence of Wickerhamomyces ciferrii NRRL Y-1031 F-60-10.</title>
        <authorList>
            <person name="Schneider J."/>
            <person name="Andrea H."/>
            <person name="Blom J."/>
            <person name="Jaenicke S."/>
            <person name="Ruckert C."/>
            <person name="Schorsch C."/>
            <person name="Szczepanowski R."/>
            <person name="Farwick M."/>
            <person name="Goesmann A."/>
            <person name="Puhler A."/>
            <person name="Schaffer S."/>
            <person name="Tauch A."/>
            <person name="Kohler T."/>
            <person name="Brinkrolf K."/>
        </authorList>
    </citation>
    <scope>NUCLEOTIDE SEQUENCE [LARGE SCALE GENOMIC DNA]</scope>
    <source>
        <strain evidence="11">ATCC 14091 / BCRC 22168 / CBS 111 / JCM 3599 / NBRC 0793 / NRRL Y-1031 F-60-10</strain>
    </source>
</reference>
<comment type="caution">
    <text evidence="10">The sequence shown here is derived from an EMBL/GenBank/DDBJ whole genome shotgun (WGS) entry which is preliminary data.</text>
</comment>
<protein>
    <recommendedName>
        <fullName evidence="3">Nucleotide exchange factor SIL1</fullName>
    </recommendedName>
</protein>
<evidence type="ECO:0000256" key="7">
    <source>
        <dbReference type="ARBA" id="ARBA00022927"/>
    </source>
</evidence>
<dbReference type="InterPro" id="IPR016024">
    <property type="entry name" value="ARM-type_fold"/>
</dbReference>
<keyword evidence="11" id="KW-1185">Reference proteome</keyword>
<dbReference type="Proteomes" id="UP000009328">
    <property type="component" value="Unassembled WGS sequence"/>
</dbReference>
<dbReference type="GO" id="GO:0015031">
    <property type="term" value="P:protein transport"/>
    <property type="evidence" value="ECO:0007669"/>
    <property type="project" value="UniProtKB-KW"/>
</dbReference>
<keyword evidence="5" id="KW-0732">Signal</keyword>
<evidence type="ECO:0000256" key="6">
    <source>
        <dbReference type="ARBA" id="ARBA00022824"/>
    </source>
</evidence>
<dbReference type="eggNOG" id="KOG2160">
    <property type="taxonomic scope" value="Eukaryota"/>
</dbReference>
<keyword evidence="8" id="KW-0811">Translocation</keyword>
<dbReference type="Gene3D" id="1.25.10.10">
    <property type="entry name" value="Leucine-rich Repeat Variant"/>
    <property type="match status" value="1"/>
</dbReference>
<dbReference type="FunCoup" id="K0KCA2">
    <property type="interactions" value="173"/>
</dbReference>
<evidence type="ECO:0000256" key="1">
    <source>
        <dbReference type="ARBA" id="ARBA00010588"/>
    </source>
</evidence>
<keyword evidence="9" id="KW-0812">Transmembrane</keyword>
<dbReference type="InterPro" id="IPR011989">
    <property type="entry name" value="ARM-like"/>
</dbReference>
<comment type="subunit">
    <text evidence="2">Interacts with KAR2.</text>
</comment>
<evidence type="ECO:0000256" key="2">
    <source>
        <dbReference type="ARBA" id="ARBA00011799"/>
    </source>
</evidence>
<proteinExistence type="inferred from homology"/>
<accession>K0KCA2</accession>
<dbReference type="GO" id="GO:0005783">
    <property type="term" value="C:endoplasmic reticulum"/>
    <property type="evidence" value="ECO:0007669"/>
    <property type="project" value="InterPro"/>
</dbReference>
<dbReference type="InterPro" id="IPR031884">
    <property type="entry name" value="Sil1_fungi"/>
</dbReference>
<dbReference type="Pfam" id="PF16782">
    <property type="entry name" value="SIL1"/>
    <property type="match status" value="1"/>
</dbReference>
<evidence type="ECO:0000313" key="11">
    <source>
        <dbReference type="Proteomes" id="UP000009328"/>
    </source>
</evidence>
<sequence length="418" mass="47339">MGVLAMFNRLQINIFLGIILLAVSIYSLVIPHKQNSLICSDIDPKDCYPKSFVPTDQWQVVREGQEVPAGLDFSIDLEKGIKLAKLIEPEVHQTSSVNIKDTSEDTAAALKEAIKEAPKKVVSNYDSEDVEEDSDITALKMAVQGAETQIDVKDALVYITSTDQSDEVLKSSLDSLTDHSHNLKDGVLISQPQYFDRLVELATDKKHSIMVQEMSSRVIAQSLRHNPKALENVQITQVLPKFLAVLQDEDNSVLQKRILGVISSLVQSEVNVAIFKNFKGESILLDNFSKFKEDSKIRALEILEDVKKYNGLQKRSNEDDLLNSKIFKTIQDSLSNNEISDDHNLEKLFDKAVELKSENKHYKTDSQFLQWLSKQVEDRKLNKRDSDYNDELHKKLLEARHVVFGNPNALRKAFVDEL</sequence>
<gene>
    <name evidence="10" type="ORF">BN7_59</name>
</gene>
<dbReference type="PANTHER" id="PTHR19316">
    <property type="entry name" value="PROTEIN FOLDING REGULATOR"/>
    <property type="match status" value="1"/>
</dbReference>
<name>K0KCA2_WICCF</name>
<keyword evidence="7" id="KW-0653">Protein transport</keyword>
<dbReference type="AlphaFoldDB" id="K0KCA2"/>
<keyword evidence="6" id="KW-0256">Endoplasmic reticulum</keyword>
<evidence type="ECO:0000256" key="3">
    <source>
        <dbReference type="ARBA" id="ARBA00015352"/>
    </source>
</evidence>
<dbReference type="EMBL" id="CAIF01000001">
    <property type="protein sequence ID" value="CCH40526.1"/>
    <property type="molecule type" value="Genomic_DNA"/>
</dbReference>
<dbReference type="STRING" id="1206466.K0KCA2"/>
<dbReference type="InterPro" id="IPR050693">
    <property type="entry name" value="Hsp70_NEF-Inhibitors"/>
</dbReference>
<dbReference type="HOGENOM" id="CLU_034955_0_0_1"/>
<keyword evidence="4" id="KW-0813">Transport</keyword>
<feature type="transmembrane region" description="Helical" evidence="9">
    <location>
        <begin position="12"/>
        <end position="30"/>
    </location>
</feature>
<evidence type="ECO:0000256" key="5">
    <source>
        <dbReference type="ARBA" id="ARBA00022729"/>
    </source>
</evidence>
<dbReference type="PANTHER" id="PTHR19316:SF34">
    <property type="entry name" value="NUCLEOTIDE EXCHANGE FACTOR SIL1"/>
    <property type="match status" value="1"/>
</dbReference>
<evidence type="ECO:0000256" key="4">
    <source>
        <dbReference type="ARBA" id="ARBA00022448"/>
    </source>
</evidence>
<dbReference type="SUPFAM" id="SSF48371">
    <property type="entry name" value="ARM repeat"/>
    <property type="match status" value="1"/>
</dbReference>
<keyword evidence="9" id="KW-1133">Transmembrane helix</keyword>
<organism evidence="10 11">
    <name type="scientific">Wickerhamomyces ciferrii (strain ATCC 14091 / BCRC 22168 / CBS 111 / JCM 3599 / NBRC 0793 / NRRL Y-1031 F-60-10)</name>
    <name type="common">Yeast</name>
    <name type="synonym">Pichia ciferrii</name>
    <dbReference type="NCBI Taxonomy" id="1206466"/>
    <lineage>
        <taxon>Eukaryota</taxon>
        <taxon>Fungi</taxon>
        <taxon>Dikarya</taxon>
        <taxon>Ascomycota</taxon>
        <taxon>Saccharomycotina</taxon>
        <taxon>Saccharomycetes</taxon>
        <taxon>Phaffomycetales</taxon>
        <taxon>Wickerhamomycetaceae</taxon>
        <taxon>Wickerhamomyces</taxon>
    </lineage>
</organism>
<evidence type="ECO:0000256" key="9">
    <source>
        <dbReference type="SAM" id="Phobius"/>
    </source>
</evidence>
<dbReference type="GO" id="GO:0000774">
    <property type="term" value="F:adenyl-nucleotide exchange factor activity"/>
    <property type="evidence" value="ECO:0007669"/>
    <property type="project" value="InterPro"/>
</dbReference>
<keyword evidence="9" id="KW-0472">Membrane</keyword>
<evidence type="ECO:0000313" key="10">
    <source>
        <dbReference type="EMBL" id="CCH40526.1"/>
    </source>
</evidence>
<dbReference type="InParanoid" id="K0KCA2"/>
<evidence type="ECO:0000256" key="8">
    <source>
        <dbReference type="ARBA" id="ARBA00023010"/>
    </source>
</evidence>
<comment type="similarity">
    <text evidence="1">Belongs to the SIL1 family.</text>
</comment>